<feature type="transmembrane region" description="Helical" evidence="9">
    <location>
        <begin position="48"/>
        <end position="71"/>
    </location>
</feature>
<keyword evidence="11" id="KW-1185">Reference proteome</keyword>
<keyword evidence="6 9" id="KW-1133">Transmembrane helix</keyword>
<evidence type="ECO:0000256" key="4">
    <source>
        <dbReference type="ARBA" id="ARBA00022475"/>
    </source>
</evidence>
<dbReference type="EMBL" id="CP071444">
    <property type="protein sequence ID" value="QSX08007.1"/>
    <property type="molecule type" value="Genomic_DNA"/>
</dbReference>
<feature type="transmembrane region" description="Helical" evidence="9">
    <location>
        <begin position="12"/>
        <end position="36"/>
    </location>
</feature>
<dbReference type="AlphaFoldDB" id="A0A974XDT7"/>
<dbReference type="PANTHER" id="PTHR38438:SF1">
    <property type="entry name" value="RIBOFLAVIN TRANSPORTER RIBU"/>
    <property type="match status" value="1"/>
</dbReference>
<evidence type="ECO:0000256" key="7">
    <source>
        <dbReference type="ARBA" id="ARBA00023136"/>
    </source>
</evidence>
<reference evidence="10" key="1">
    <citation type="submission" date="2021-03" db="EMBL/GenBank/DDBJ databases">
        <title>Alkalibacter marinus sp. nov., isolated from tidal flat sediment.</title>
        <authorList>
            <person name="Namirimu T."/>
            <person name="Yang J.-A."/>
            <person name="Yang S.-H."/>
            <person name="Kim Y.-J."/>
            <person name="Kwon K.K."/>
        </authorList>
    </citation>
    <scope>NUCLEOTIDE SEQUENCE</scope>
    <source>
        <strain evidence="10">ES005</strain>
    </source>
</reference>
<evidence type="ECO:0000313" key="10">
    <source>
        <dbReference type="EMBL" id="QSX08007.1"/>
    </source>
</evidence>
<dbReference type="Pfam" id="PF12822">
    <property type="entry name" value="ECF_trnsprt"/>
    <property type="match status" value="1"/>
</dbReference>
<comment type="function">
    <text evidence="8">Probably a riboflavin-binding protein that interacts with the energy-coupling factor (ECF) ABC-transporter complex.</text>
</comment>
<organism evidence="10 11">
    <name type="scientific">Alkalibacter rhizosphaerae</name>
    <dbReference type="NCBI Taxonomy" id="2815577"/>
    <lineage>
        <taxon>Bacteria</taxon>
        <taxon>Bacillati</taxon>
        <taxon>Bacillota</taxon>
        <taxon>Clostridia</taxon>
        <taxon>Eubacteriales</taxon>
        <taxon>Eubacteriaceae</taxon>
        <taxon>Alkalibacter</taxon>
    </lineage>
</organism>
<dbReference type="GO" id="GO:0032217">
    <property type="term" value="F:riboflavin transmembrane transporter activity"/>
    <property type="evidence" value="ECO:0007669"/>
    <property type="project" value="UniProtKB-UniRule"/>
</dbReference>
<dbReference type="InterPro" id="IPR024529">
    <property type="entry name" value="ECF_trnsprt_substrate-spec"/>
</dbReference>
<protein>
    <recommendedName>
        <fullName evidence="8">Riboflavin transporter</fullName>
    </recommendedName>
</protein>
<dbReference type="RefSeq" id="WP_207299349.1">
    <property type="nucleotide sequence ID" value="NZ_CP071444.1"/>
</dbReference>
<evidence type="ECO:0000256" key="2">
    <source>
        <dbReference type="ARBA" id="ARBA00005540"/>
    </source>
</evidence>
<accession>A0A974XDT7</accession>
<dbReference type="Gene3D" id="1.10.1760.20">
    <property type="match status" value="1"/>
</dbReference>
<keyword evidence="7 8" id="KW-0472">Membrane</keyword>
<dbReference type="PIRSF" id="PIRSF037778">
    <property type="entry name" value="UCP037778_transp_RibU"/>
    <property type="match status" value="1"/>
</dbReference>
<comment type="similarity">
    <text evidence="2 8">Belongs to the prokaryotic riboflavin transporter (P-RFT) (TC 2.A.87) family.</text>
</comment>
<evidence type="ECO:0000256" key="5">
    <source>
        <dbReference type="ARBA" id="ARBA00022692"/>
    </source>
</evidence>
<evidence type="ECO:0000256" key="9">
    <source>
        <dbReference type="SAM" id="Phobius"/>
    </source>
</evidence>
<dbReference type="InterPro" id="IPR025720">
    <property type="entry name" value="RibU"/>
</dbReference>
<dbReference type="KEGG" id="alka:J0B03_09365"/>
<evidence type="ECO:0000313" key="11">
    <source>
        <dbReference type="Proteomes" id="UP000663499"/>
    </source>
</evidence>
<keyword evidence="3 8" id="KW-0813">Transport</keyword>
<keyword evidence="4 8" id="KW-1003">Cell membrane</keyword>
<sequence length="195" mass="21054">MKNNKAKFLSRVGVLTAIAFVLMYLQFPIAMLFPAFLQFDFSEVPALLGTFSLGPLAGVVIVFLKNVLVYLIRGSFTGGVGELSNFIISAAWMIPVGLIYKKSKTKKNAIKGMVVGGLAMIVVAALSNYFVIIPLYAKIMPIEAIIGMGAAINPAISNVEMLILLGVTPFNIFKVTIVSLVTALVYKKVSPVLHR</sequence>
<name>A0A974XDT7_9FIRM</name>
<gene>
    <name evidence="10" type="ORF">J0B03_09365</name>
</gene>
<evidence type="ECO:0000256" key="8">
    <source>
        <dbReference type="PIRNR" id="PIRNR037778"/>
    </source>
</evidence>
<feature type="transmembrane region" description="Helical" evidence="9">
    <location>
        <begin position="162"/>
        <end position="186"/>
    </location>
</feature>
<evidence type="ECO:0000256" key="1">
    <source>
        <dbReference type="ARBA" id="ARBA00004651"/>
    </source>
</evidence>
<feature type="transmembrane region" description="Helical" evidence="9">
    <location>
        <begin position="83"/>
        <end position="100"/>
    </location>
</feature>
<comment type="subcellular location">
    <subcellularLocation>
        <location evidence="1">Cell membrane</location>
        <topology evidence="1">Multi-pass membrane protein</topology>
    </subcellularLocation>
</comment>
<dbReference type="PANTHER" id="PTHR38438">
    <property type="entry name" value="RIBOFLAVIN TRANSPORTER RIBU"/>
    <property type="match status" value="1"/>
</dbReference>
<keyword evidence="5 9" id="KW-0812">Transmembrane</keyword>
<evidence type="ECO:0000256" key="6">
    <source>
        <dbReference type="ARBA" id="ARBA00022989"/>
    </source>
</evidence>
<dbReference type="GO" id="GO:0005886">
    <property type="term" value="C:plasma membrane"/>
    <property type="evidence" value="ECO:0007669"/>
    <property type="project" value="UniProtKB-SubCell"/>
</dbReference>
<feature type="transmembrane region" description="Helical" evidence="9">
    <location>
        <begin position="112"/>
        <end position="132"/>
    </location>
</feature>
<dbReference type="Proteomes" id="UP000663499">
    <property type="component" value="Chromosome"/>
</dbReference>
<proteinExistence type="inferred from homology"/>
<evidence type="ECO:0000256" key="3">
    <source>
        <dbReference type="ARBA" id="ARBA00022448"/>
    </source>
</evidence>